<feature type="domain" description="C2H2-type" evidence="6">
    <location>
        <begin position="137"/>
        <end position="160"/>
    </location>
</feature>
<proteinExistence type="predicted"/>
<dbReference type="Pfam" id="PF00096">
    <property type="entry name" value="zf-C2H2"/>
    <property type="match status" value="2"/>
</dbReference>
<evidence type="ECO:0000256" key="4">
    <source>
        <dbReference type="ARBA" id="ARBA00022833"/>
    </source>
</evidence>
<dbReference type="GO" id="GO:0005634">
    <property type="term" value="C:nucleus"/>
    <property type="evidence" value="ECO:0007669"/>
    <property type="project" value="TreeGrafter"/>
</dbReference>
<dbReference type="PROSITE" id="PS00028">
    <property type="entry name" value="ZINC_FINGER_C2H2_1"/>
    <property type="match status" value="1"/>
</dbReference>
<dbReference type="PANTHER" id="PTHR24409">
    <property type="entry name" value="ZINC FINGER PROTEIN 142"/>
    <property type="match status" value="1"/>
</dbReference>
<reference evidence="7 8" key="1">
    <citation type="submission" date="2024-03" db="EMBL/GenBank/DDBJ databases">
        <title>Adaptation during the transition from Ophiocordyceps entomopathogen to insect associate is accompanied by gene loss and intensified selection.</title>
        <authorList>
            <person name="Ward C.M."/>
            <person name="Onetto C.A."/>
            <person name="Borneman A.R."/>
        </authorList>
    </citation>
    <scope>NUCLEOTIDE SEQUENCE [LARGE SCALE GENOMIC DNA]</scope>
    <source>
        <strain evidence="7">AWRI1</strain>
        <tissue evidence="7">Single Adult Female</tissue>
    </source>
</reference>
<feature type="domain" description="C2H2-type" evidence="6">
    <location>
        <begin position="70"/>
        <end position="88"/>
    </location>
</feature>
<dbReference type="GO" id="GO:0000977">
    <property type="term" value="F:RNA polymerase II transcription regulatory region sequence-specific DNA binding"/>
    <property type="evidence" value="ECO:0007669"/>
    <property type="project" value="TreeGrafter"/>
</dbReference>
<dbReference type="InterPro" id="IPR036236">
    <property type="entry name" value="Znf_C2H2_sf"/>
</dbReference>
<keyword evidence="4" id="KW-0862">Zinc</keyword>
<dbReference type="PANTHER" id="PTHR24409:SF295">
    <property type="entry name" value="AZ2-RELATED"/>
    <property type="match status" value="1"/>
</dbReference>
<keyword evidence="2" id="KW-0677">Repeat</keyword>
<evidence type="ECO:0000256" key="5">
    <source>
        <dbReference type="PROSITE-ProRule" id="PRU00042"/>
    </source>
</evidence>
<dbReference type="SMART" id="SM00355">
    <property type="entry name" value="ZnF_C2H2"/>
    <property type="match status" value="3"/>
</dbReference>
<dbReference type="Proteomes" id="UP001367676">
    <property type="component" value="Unassembled WGS sequence"/>
</dbReference>
<gene>
    <name evidence="7" type="ORF">V9T40_010895</name>
</gene>
<dbReference type="SUPFAM" id="SSF57667">
    <property type="entry name" value="beta-beta-alpha zinc fingers"/>
    <property type="match status" value="2"/>
</dbReference>
<evidence type="ECO:0000256" key="1">
    <source>
        <dbReference type="ARBA" id="ARBA00022723"/>
    </source>
</evidence>
<dbReference type="GO" id="GO:0000981">
    <property type="term" value="F:DNA-binding transcription factor activity, RNA polymerase II-specific"/>
    <property type="evidence" value="ECO:0007669"/>
    <property type="project" value="TreeGrafter"/>
</dbReference>
<evidence type="ECO:0000313" key="8">
    <source>
        <dbReference type="Proteomes" id="UP001367676"/>
    </source>
</evidence>
<comment type="caution">
    <text evidence="7">The sequence shown here is derived from an EMBL/GenBank/DDBJ whole genome shotgun (WGS) entry which is preliminary data.</text>
</comment>
<evidence type="ECO:0000313" key="7">
    <source>
        <dbReference type="EMBL" id="KAK7573704.1"/>
    </source>
</evidence>
<evidence type="ECO:0000259" key="6">
    <source>
        <dbReference type="PROSITE" id="PS50157"/>
    </source>
</evidence>
<evidence type="ECO:0000256" key="3">
    <source>
        <dbReference type="ARBA" id="ARBA00022771"/>
    </source>
</evidence>
<organism evidence="7 8">
    <name type="scientific">Parthenolecanium corni</name>
    <dbReference type="NCBI Taxonomy" id="536013"/>
    <lineage>
        <taxon>Eukaryota</taxon>
        <taxon>Metazoa</taxon>
        <taxon>Ecdysozoa</taxon>
        <taxon>Arthropoda</taxon>
        <taxon>Hexapoda</taxon>
        <taxon>Insecta</taxon>
        <taxon>Pterygota</taxon>
        <taxon>Neoptera</taxon>
        <taxon>Paraneoptera</taxon>
        <taxon>Hemiptera</taxon>
        <taxon>Sternorrhyncha</taxon>
        <taxon>Coccoidea</taxon>
        <taxon>Coccidae</taxon>
        <taxon>Parthenolecanium</taxon>
    </lineage>
</organism>
<dbReference type="EMBL" id="JBBCAQ010000037">
    <property type="protein sequence ID" value="KAK7573704.1"/>
    <property type="molecule type" value="Genomic_DNA"/>
</dbReference>
<keyword evidence="1" id="KW-0479">Metal-binding</keyword>
<dbReference type="InterPro" id="IPR013087">
    <property type="entry name" value="Znf_C2H2_type"/>
</dbReference>
<evidence type="ECO:0000256" key="2">
    <source>
        <dbReference type="ARBA" id="ARBA00022737"/>
    </source>
</evidence>
<name>A0AAN9XY19_9HEMI</name>
<dbReference type="AlphaFoldDB" id="A0AAN9XY19"/>
<dbReference type="PROSITE" id="PS50157">
    <property type="entry name" value="ZINC_FINGER_C2H2_2"/>
    <property type="match status" value="2"/>
</dbReference>
<dbReference type="GO" id="GO:0008270">
    <property type="term" value="F:zinc ion binding"/>
    <property type="evidence" value="ECO:0007669"/>
    <property type="project" value="UniProtKB-KW"/>
</dbReference>
<dbReference type="FunFam" id="3.30.160.60:FF:001397">
    <property type="entry name" value="Datilografo, isoform A"/>
    <property type="match status" value="1"/>
</dbReference>
<accession>A0AAN9XY19</accession>
<dbReference type="Gene3D" id="3.30.160.60">
    <property type="entry name" value="Classic Zinc Finger"/>
    <property type="match status" value="2"/>
</dbReference>
<keyword evidence="8" id="KW-1185">Reference proteome</keyword>
<protein>
    <recommendedName>
        <fullName evidence="6">C2H2-type domain-containing protein</fullName>
    </recommendedName>
</protein>
<keyword evidence="3 5" id="KW-0863">Zinc-finger</keyword>
<sequence>MLVTDFEACLYIHVPFFSGIPGSTKDSSQSDADGDNSKYLLCPNNCGRKYKYKRGLGAHLKYNCGVPKQFSCKLCGKSFARKCNYKTHLGIFQDMLTFRNKNWSTYVYCPKGCGRKYKNKSTVYTHLKYECGVPKQFSCPICGKDFAQKQNLKSHMGLVHRVAV</sequence>